<keyword evidence="5 6" id="KW-0472">Membrane</keyword>
<gene>
    <name evidence="8" type="ORF">GCM10010124_11640</name>
</gene>
<feature type="domain" description="Type II secretion system protein GspF" evidence="7">
    <location>
        <begin position="64"/>
        <end position="184"/>
    </location>
</feature>
<dbReference type="Gene3D" id="1.20.81.30">
    <property type="entry name" value="Type II secretion system (T2SS), domain F"/>
    <property type="match status" value="1"/>
</dbReference>
<keyword evidence="9" id="KW-1185">Reference proteome</keyword>
<dbReference type="Proteomes" id="UP000662200">
    <property type="component" value="Unassembled WGS sequence"/>
</dbReference>
<evidence type="ECO:0000313" key="9">
    <source>
        <dbReference type="Proteomes" id="UP000662200"/>
    </source>
</evidence>
<protein>
    <recommendedName>
        <fullName evidence="7">Type II secretion system protein GspF domain-containing protein</fullName>
    </recommendedName>
</protein>
<comment type="caution">
    <text evidence="8">The sequence shown here is derived from an EMBL/GenBank/DDBJ whole genome shotgun (WGS) entry which is preliminary data.</text>
</comment>
<feature type="transmembrane region" description="Helical" evidence="6">
    <location>
        <begin position="12"/>
        <end position="38"/>
    </location>
</feature>
<dbReference type="PANTHER" id="PTHR35007:SF3">
    <property type="entry name" value="POSSIBLE CONSERVED ALANINE RICH MEMBRANE PROTEIN"/>
    <property type="match status" value="1"/>
</dbReference>
<feature type="transmembrane region" description="Helical" evidence="6">
    <location>
        <begin position="165"/>
        <end position="194"/>
    </location>
</feature>
<sequence>MRPHVRWSAATGAGVTLAVVIGAWWGVLPGAVAIPLAARLLRDLPSAAVRAEQARLAADLPLAADLLAAALRAGAPVAHAADAVADALDGPLALPLRRVARALGWGAGPAEAWGHLAVAPGAQRLIDAAVRASANGGALAGVLARIADDLRADRRIAVESAGQRAGVLIVLPLGLCFLPAFVLAGLVPVVAAVLSTSALLS</sequence>
<proteinExistence type="predicted"/>
<dbReference type="Pfam" id="PF00482">
    <property type="entry name" value="T2SSF"/>
    <property type="match status" value="1"/>
</dbReference>
<name>A0A8J3FFK7_9ACTN</name>
<dbReference type="EMBL" id="BMQC01000003">
    <property type="protein sequence ID" value="GGK20776.1"/>
    <property type="molecule type" value="Genomic_DNA"/>
</dbReference>
<evidence type="ECO:0000256" key="6">
    <source>
        <dbReference type="SAM" id="Phobius"/>
    </source>
</evidence>
<dbReference type="InterPro" id="IPR018076">
    <property type="entry name" value="T2SS_GspF_dom"/>
</dbReference>
<evidence type="ECO:0000256" key="1">
    <source>
        <dbReference type="ARBA" id="ARBA00004651"/>
    </source>
</evidence>
<evidence type="ECO:0000256" key="4">
    <source>
        <dbReference type="ARBA" id="ARBA00022989"/>
    </source>
</evidence>
<keyword evidence="2" id="KW-1003">Cell membrane</keyword>
<organism evidence="8 9">
    <name type="scientific">Pilimelia terevasa</name>
    <dbReference type="NCBI Taxonomy" id="53372"/>
    <lineage>
        <taxon>Bacteria</taxon>
        <taxon>Bacillati</taxon>
        <taxon>Actinomycetota</taxon>
        <taxon>Actinomycetes</taxon>
        <taxon>Micromonosporales</taxon>
        <taxon>Micromonosporaceae</taxon>
        <taxon>Pilimelia</taxon>
    </lineage>
</organism>
<evidence type="ECO:0000313" key="8">
    <source>
        <dbReference type="EMBL" id="GGK20776.1"/>
    </source>
</evidence>
<dbReference type="GO" id="GO:0005886">
    <property type="term" value="C:plasma membrane"/>
    <property type="evidence" value="ECO:0007669"/>
    <property type="project" value="UniProtKB-SubCell"/>
</dbReference>
<evidence type="ECO:0000256" key="3">
    <source>
        <dbReference type="ARBA" id="ARBA00022692"/>
    </source>
</evidence>
<evidence type="ECO:0000259" key="7">
    <source>
        <dbReference type="Pfam" id="PF00482"/>
    </source>
</evidence>
<dbReference type="AlphaFoldDB" id="A0A8J3FFK7"/>
<keyword evidence="4 6" id="KW-1133">Transmembrane helix</keyword>
<dbReference type="PANTHER" id="PTHR35007">
    <property type="entry name" value="INTEGRAL MEMBRANE PROTEIN-RELATED"/>
    <property type="match status" value="1"/>
</dbReference>
<evidence type="ECO:0000256" key="5">
    <source>
        <dbReference type="ARBA" id="ARBA00023136"/>
    </source>
</evidence>
<reference evidence="8" key="2">
    <citation type="submission" date="2020-09" db="EMBL/GenBank/DDBJ databases">
        <authorList>
            <person name="Sun Q."/>
            <person name="Ohkuma M."/>
        </authorList>
    </citation>
    <scope>NUCLEOTIDE SEQUENCE</scope>
    <source>
        <strain evidence="8">JCM 3091</strain>
    </source>
</reference>
<accession>A0A8J3FFK7</accession>
<comment type="subcellular location">
    <subcellularLocation>
        <location evidence="1">Cell membrane</location>
        <topology evidence="1">Multi-pass membrane protein</topology>
    </subcellularLocation>
</comment>
<evidence type="ECO:0000256" key="2">
    <source>
        <dbReference type="ARBA" id="ARBA00022475"/>
    </source>
</evidence>
<reference evidence="8" key="1">
    <citation type="journal article" date="2014" name="Int. J. Syst. Evol. Microbiol.">
        <title>Complete genome sequence of Corynebacterium casei LMG S-19264T (=DSM 44701T), isolated from a smear-ripened cheese.</title>
        <authorList>
            <consortium name="US DOE Joint Genome Institute (JGI-PGF)"/>
            <person name="Walter F."/>
            <person name="Albersmeier A."/>
            <person name="Kalinowski J."/>
            <person name="Ruckert C."/>
        </authorList>
    </citation>
    <scope>NUCLEOTIDE SEQUENCE</scope>
    <source>
        <strain evidence="8">JCM 3091</strain>
    </source>
</reference>
<dbReference type="InterPro" id="IPR042094">
    <property type="entry name" value="T2SS_GspF_sf"/>
</dbReference>
<keyword evidence="3 6" id="KW-0812">Transmembrane</keyword>
<dbReference type="RefSeq" id="WP_229789381.1">
    <property type="nucleotide sequence ID" value="NZ_BMQC01000003.1"/>
</dbReference>